<accession>A0A2A9DS60</accession>
<dbReference type="NCBIfam" id="TIGR00589">
    <property type="entry name" value="ogt"/>
    <property type="match status" value="1"/>
</dbReference>
<keyword evidence="2 8" id="KW-0963">Cytoplasm</keyword>
<name>A0A2A9DS60_9MICO</name>
<dbReference type="Gene3D" id="3.30.160.70">
    <property type="entry name" value="Methylated DNA-protein cysteine methyltransferase domain"/>
    <property type="match status" value="1"/>
</dbReference>
<dbReference type="EMBL" id="PDJE01000001">
    <property type="protein sequence ID" value="PFG29196.1"/>
    <property type="molecule type" value="Genomic_DNA"/>
</dbReference>
<dbReference type="PANTHER" id="PTHR10815">
    <property type="entry name" value="METHYLATED-DNA--PROTEIN-CYSTEINE METHYLTRANSFERASE"/>
    <property type="match status" value="1"/>
</dbReference>
<dbReference type="InterPro" id="IPR023546">
    <property type="entry name" value="MGMT"/>
</dbReference>
<evidence type="ECO:0000256" key="1">
    <source>
        <dbReference type="ARBA" id="ARBA00001286"/>
    </source>
</evidence>
<feature type="domain" description="Methylguanine DNA methyltransferase ribonuclease-like" evidence="10">
    <location>
        <begin position="5"/>
        <end position="76"/>
    </location>
</feature>
<keyword evidence="4 8" id="KW-0808">Transferase</keyword>
<dbReference type="Pfam" id="PF01035">
    <property type="entry name" value="DNA_binding_1"/>
    <property type="match status" value="1"/>
</dbReference>
<dbReference type="InterPro" id="IPR036217">
    <property type="entry name" value="MethylDNA_cys_MeTrfase_DNAb"/>
</dbReference>
<dbReference type="SUPFAM" id="SSF53155">
    <property type="entry name" value="Methylated DNA-protein cysteine methyltransferase domain"/>
    <property type="match status" value="1"/>
</dbReference>
<dbReference type="HAMAP" id="MF_00772">
    <property type="entry name" value="OGT"/>
    <property type="match status" value="1"/>
</dbReference>
<evidence type="ECO:0000256" key="7">
    <source>
        <dbReference type="ARBA" id="ARBA00049348"/>
    </source>
</evidence>
<dbReference type="CDD" id="cd06445">
    <property type="entry name" value="ATase"/>
    <property type="match status" value="1"/>
</dbReference>
<keyword evidence="12" id="KW-1185">Reference proteome</keyword>
<dbReference type="Pfam" id="PF02870">
    <property type="entry name" value="Methyltransf_1N"/>
    <property type="match status" value="1"/>
</dbReference>
<feature type="active site" description="Nucleophile; methyl group acceptor" evidence="8">
    <location>
        <position position="131"/>
    </location>
</feature>
<dbReference type="FunFam" id="1.10.10.10:FF:000337">
    <property type="entry name" value="Methylated-DNA--protein-cysteine methyltransferase"/>
    <property type="match status" value="1"/>
</dbReference>
<comment type="caution">
    <text evidence="11">The sequence shown here is derived from an EMBL/GenBank/DDBJ whole genome shotgun (WGS) entry which is preliminary data.</text>
</comment>
<gene>
    <name evidence="11" type="ORF">ATJ78_0093</name>
</gene>
<evidence type="ECO:0000256" key="6">
    <source>
        <dbReference type="ARBA" id="ARBA00023204"/>
    </source>
</evidence>
<protein>
    <recommendedName>
        <fullName evidence="8">Methylated-DNA--protein-cysteine methyltransferase</fullName>
        <ecNumber evidence="8">2.1.1.63</ecNumber>
    </recommendedName>
    <alternativeName>
        <fullName evidence="8">6-O-methylguanine-DNA methyltransferase</fullName>
        <shortName evidence="8">MGMT</shortName>
    </alternativeName>
    <alternativeName>
        <fullName evidence="8">O-6-methylguanine-DNA-alkyltransferase</fullName>
    </alternativeName>
</protein>
<dbReference type="PANTHER" id="PTHR10815:SF5">
    <property type="entry name" value="METHYLATED-DNA--PROTEIN-CYSTEINE METHYLTRANSFERASE"/>
    <property type="match status" value="1"/>
</dbReference>
<dbReference type="InterPro" id="IPR014048">
    <property type="entry name" value="MethylDNA_cys_MeTrfase_DNA-bd"/>
</dbReference>
<dbReference type="Proteomes" id="UP000221369">
    <property type="component" value="Unassembled WGS sequence"/>
</dbReference>
<dbReference type="GO" id="GO:0032259">
    <property type="term" value="P:methylation"/>
    <property type="evidence" value="ECO:0007669"/>
    <property type="project" value="UniProtKB-KW"/>
</dbReference>
<evidence type="ECO:0000259" key="9">
    <source>
        <dbReference type="Pfam" id="PF01035"/>
    </source>
</evidence>
<proteinExistence type="inferred from homology"/>
<evidence type="ECO:0000256" key="5">
    <source>
        <dbReference type="ARBA" id="ARBA00022763"/>
    </source>
</evidence>
<sequence>MTTVHSVVDSPIGPLTLVGETASGHVRLTAVWMASPRHDHAEGLGVRDGAVLAGAARQLDEYFAGERTVFDLDLDPVGTDFEKKVWMLLRDIPYGQTRSYGELAADLGDPRLSRAVGTANGRNPLSIVVPCHRVIGADGSLTGYAGGLERKRFLLSLERDGAPAADWLF</sequence>
<dbReference type="AlphaFoldDB" id="A0A2A9DS60"/>
<comment type="miscellaneous">
    <text evidence="8">This enzyme catalyzes only one turnover and therefore is not strictly catalytic. According to one definition, an enzyme is a biocatalyst that acts repeatedly and over many reaction cycles.</text>
</comment>
<keyword evidence="5 8" id="KW-0227">DNA damage</keyword>
<evidence type="ECO:0000256" key="8">
    <source>
        <dbReference type="HAMAP-Rule" id="MF_00772"/>
    </source>
</evidence>
<dbReference type="EC" id="2.1.1.63" evidence="8"/>
<comment type="subcellular location">
    <subcellularLocation>
        <location evidence="8">Cytoplasm</location>
    </subcellularLocation>
</comment>
<dbReference type="GO" id="GO:0005737">
    <property type="term" value="C:cytoplasm"/>
    <property type="evidence" value="ECO:0007669"/>
    <property type="project" value="UniProtKB-SubCell"/>
</dbReference>
<dbReference type="GO" id="GO:0003908">
    <property type="term" value="F:methylated-DNA-[protein]-cysteine S-methyltransferase activity"/>
    <property type="evidence" value="ECO:0007669"/>
    <property type="project" value="UniProtKB-UniRule"/>
</dbReference>
<evidence type="ECO:0000256" key="3">
    <source>
        <dbReference type="ARBA" id="ARBA00022603"/>
    </source>
</evidence>
<feature type="domain" description="Methylated-DNA-[protein]-cysteine S-methyltransferase DNA binding" evidence="9">
    <location>
        <begin position="80"/>
        <end position="159"/>
    </location>
</feature>
<evidence type="ECO:0000256" key="2">
    <source>
        <dbReference type="ARBA" id="ARBA00022490"/>
    </source>
</evidence>
<dbReference type="SUPFAM" id="SSF46767">
    <property type="entry name" value="Methylated DNA-protein cysteine methyltransferase, C-terminal domain"/>
    <property type="match status" value="1"/>
</dbReference>
<evidence type="ECO:0000256" key="4">
    <source>
        <dbReference type="ARBA" id="ARBA00022679"/>
    </source>
</evidence>
<keyword evidence="6 8" id="KW-0234">DNA repair</keyword>
<dbReference type="InterPro" id="IPR036631">
    <property type="entry name" value="MGMT_N_sf"/>
</dbReference>
<dbReference type="RefSeq" id="WP_098405811.1">
    <property type="nucleotide sequence ID" value="NZ_PDJE01000001.1"/>
</dbReference>
<evidence type="ECO:0000313" key="12">
    <source>
        <dbReference type="Proteomes" id="UP000221369"/>
    </source>
</evidence>
<keyword evidence="3 8" id="KW-0489">Methyltransferase</keyword>
<evidence type="ECO:0000313" key="11">
    <source>
        <dbReference type="EMBL" id="PFG29196.1"/>
    </source>
</evidence>
<dbReference type="InterPro" id="IPR036388">
    <property type="entry name" value="WH-like_DNA-bd_sf"/>
</dbReference>
<evidence type="ECO:0000259" key="10">
    <source>
        <dbReference type="Pfam" id="PF02870"/>
    </source>
</evidence>
<comment type="function">
    <text evidence="8">Involved in the cellular defense against the biological effects of O6-methylguanine (O6-MeG) and O4-methylthymine (O4-MeT) in DNA. Repairs the methylated nucleobase in DNA by stoichiometrically transferring the methyl group to a cysteine residue in the enzyme. This is a suicide reaction: the enzyme is irreversibly inactivated.</text>
</comment>
<organism evidence="11 12">
    <name type="scientific">Paramicrobacterium agarici</name>
    <dbReference type="NCBI Taxonomy" id="630514"/>
    <lineage>
        <taxon>Bacteria</taxon>
        <taxon>Bacillati</taxon>
        <taxon>Actinomycetota</taxon>
        <taxon>Actinomycetes</taxon>
        <taxon>Micrococcales</taxon>
        <taxon>Microbacteriaceae</taxon>
        <taxon>Paramicrobacterium</taxon>
    </lineage>
</organism>
<dbReference type="PROSITE" id="PS00374">
    <property type="entry name" value="MGMT"/>
    <property type="match status" value="1"/>
</dbReference>
<dbReference type="InterPro" id="IPR008332">
    <property type="entry name" value="MethylG_MeTrfase_N"/>
</dbReference>
<comment type="similarity">
    <text evidence="8">Belongs to the MGMT family.</text>
</comment>
<comment type="catalytic activity">
    <reaction evidence="1 8">
        <text>a 4-O-methyl-thymidine in DNA + L-cysteinyl-[protein] = a thymidine in DNA + S-methyl-L-cysteinyl-[protein]</text>
        <dbReference type="Rhea" id="RHEA:53428"/>
        <dbReference type="Rhea" id="RHEA-COMP:10131"/>
        <dbReference type="Rhea" id="RHEA-COMP:10132"/>
        <dbReference type="Rhea" id="RHEA-COMP:13555"/>
        <dbReference type="Rhea" id="RHEA-COMP:13556"/>
        <dbReference type="ChEBI" id="CHEBI:29950"/>
        <dbReference type="ChEBI" id="CHEBI:82612"/>
        <dbReference type="ChEBI" id="CHEBI:137386"/>
        <dbReference type="ChEBI" id="CHEBI:137387"/>
        <dbReference type="EC" id="2.1.1.63"/>
    </reaction>
</comment>
<dbReference type="InterPro" id="IPR001497">
    <property type="entry name" value="MethylDNA_cys_MeTrfase_AS"/>
</dbReference>
<comment type="catalytic activity">
    <reaction evidence="7 8">
        <text>a 6-O-methyl-2'-deoxyguanosine in DNA + L-cysteinyl-[protein] = S-methyl-L-cysteinyl-[protein] + a 2'-deoxyguanosine in DNA</text>
        <dbReference type="Rhea" id="RHEA:24000"/>
        <dbReference type="Rhea" id="RHEA-COMP:10131"/>
        <dbReference type="Rhea" id="RHEA-COMP:10132"/>
        <dbReference type="Rhea" id="RHEA-COMP:11367"/>
        <dbReference type="Rhea" id="RHEA-COMP:11368"/>
        <dbReference type="ChEBI" id="CHEBI:29950"/>
        <dbReference type="ChEBI" id="CHEBI:82612"/>
        <dbReference type="ChEBI" id="CHEBI:85445"/>
        <dbReference type="ChEBI" id="CHEBI:85448"/>
        <dbReference type="EC" id="2.1.1.63"/>
    </reaction>
</comment>
<reference evidence="11 12" key="1">
    <citation type="submission" date="2017-10" db="EMBL/GenBank/DDBJ databases">
        <title>Sequencing the genomes of 1000 actinobacteria strains.</title>
        <authorList>
            <person name="Klenk H.-P."/>
        </authorList>
    </citation>
    <scope>NUCLEOTIDE SEQUENCE [LARGE SCALE GENOMIC DNA]</scope>
    <source>
        <strain evidence="11 12">DSM 21798</strain>
    </source>
</reference>
<dbReference type="Gene3D" id="1.10.10.10">
    <property type="entry name" value="Winged helix-like DNA-binding domain superfamily/Winged helix DNA-binding domain"/>
    <property type="match status" value="1"/>
</dbReference>
<dbReference type="GO" id="GO:0006307">
    <property type="term" value="P:DNA alkylation repair"/>
    <property type="evidence" value="ECO:0007669"/>
    <property type="project" value="UniProtKB-UniRule"/>
</dbReference>